<protein>
    <recommendedName>
        <fullName evidence="2">Urease accessory protein UreH-like transmembrane domain-containing protein</fullName>
    </recommendedName>
</protein>
<feature type="transmembrane region" description="Helical" evidence="1">
    <location>
        <begin position="42"/>
        <end position="69"/>
    </location>
</feature>
<evidence type="ECO:0000313" key="3">
    <source>
        <dbReference type="EMBL" id="POQ98145.1"/>
    </source>
</evidence>
<feature type="domain" description="Urease accessory protein UreH-like transmembrane" evidence="2">
    <location>
        <begin position="11"/>
        <end position="189"/>
    </location>
</feature>
<reference evidence="4" key="1">
    <citation type="submission" date="2015-12" db="EMBL/GenBank/DDBJ databases">
        <authorList>
            <person name="Lodha T.D."/>
            <person name="Chintalapati S."/>
            <person name="Chintalapati V.R."/>
            <person name="Sravanthi T."/>
        </authorList>
    </citation>
    <scope>NUCLEOTIDE SEQUENCE [LARGE SCALE GENOMIC DNA]</scope>
    <source>
        <strain evidence="4">JC133</strain>
    </source>
</reference>
<evidence type="ECO:0000259" key="2">
    <source>
        <dbReference type="Pfam" id="PF13386"/>
    </source>
</evidence>
<organism evidence="3 4">
    <name type="scientific">Alkalispirochaeta sphaeroplastigenens</name>
    <dbReference type="NCBI Taxonomy" id="1187066"/>
    <lineage>
        <taxon>Bacteria</taxon>
        <taxon>Pseudomonadati</taxon>
        <taxon>Spirochaetota</taxon>
        <taxon>Spirochaetia</taxon>
        <taxon>Spirochaetales</taxon>
        <taxon>Spirochaetaceae</taxon>
        <taxon>Alkalispirochaeta</taxon>
    </lineage>
</organism>
<gene>
    <name evidence="3" type="ORF">AU468_14405</name>
</gene>
<dbReference type="AlphaFoldDB" id="A0A2S4JFC1"/>
<evidence type="ECO:0000313" key="4">
    <source>
        <dbReference type="Proteomes" id="UP000237350"/>
    </source>
</evidence>
<feature type="transmembrane region" description="Helical" evidence="1">
    <location>
        <begin position="75"/>
        <end position="97"/>
    </location>
</feature>
<keyword evidence="1" id="KW-0812">Transmembrane</keyword>
<feature type="transmembrane region" description="Helical" evidence="1">
    <location>
        <begin position="6"/>
        <end position="30"/>
    </location>
</feature>
<dbReference type="EMBL" id="LPWH01000129">
    <property type="protein sequence ID" value="POQ98145.1"/>
    <property type="molecule type" value="Genomic_DNA"/>
</dbReference>
<feature type="transmembrane region" description="Helical" evidence="1">
    <location>
        <begin position="178"/>
        <end position="199"/>
    </location>
</feature>
<dbReference type="RefSeq" id="WP_103681338.1">
    <property type="nucleotide sequence ID" value="NZ_LPWH01000129.1"/>
</dbReference>
<evidence type="ECO:0000256" key="1">
    <source>
        <dbReference type="SAM" id="Phobius"/>
    </source>
</evidence>
<name>A0A2S4JFC1_9SPIO</name>
<keyword evidence="1" id="KW-1133">Transmembrane helix</keyword>
<dbReference type="InterPro" id="IPR039447">
    <property type="entry name" value="UreH-like_TM_dom"/>
</dbReference>
<sequence length="201" mass="20955">MLWSSYLSGLILGLGICSLHCSLVLAPLVAHLHSTWRGGVRTALLFSLGKTIALTVYGGLAVLMGFLVYDIFHHRWITFAAGMVVALLGIWFLLYSGRCGCLMRGGSPLVLGLVDGAVPCAATSGFLLFLATRGGSPLLGMAGGFLFGLGTATGPALLICGLAPSLWRRLAGNSRARLILRVAGSSILFLWAILLLAGAGL</sequence>
<dbReference type="OrthoDB" id="371203at2"/>
<feature type="transmembrane region" description="Helical" evidence="1">
    <location>
        <begin position="138"/>
        <end position="166"/>
    </location>
</feature>
<dbReference type="Pfam" id="PF13386">
    <property type="entry name" value="DsbD_2"/>
    <property type="match status" value="1"/>
</dbReference>
<accession>A0A2S4JFC1</accession>
<feature type="transmembrane region" description="Helical" evidence="1">
    <location>
        <begin position="109"/>
        <end position="132"/>
    </location>
</feature>
<comment type="caution">
    <text evidence="3">The sequence shown here is derived from an EMBL/GenBank/DDBJ whole genome shotgun (WGS) entry which is preliminary data.</text>
</comment>
<proteinExistence type="predicted"/>
<keyword evidence="1" id="KW-0472">Membrane</keyword>
<dbReference type="Proteomes" id="UP000237350">
    <property type="component" value="Unassembled WGS sequence"/>
</dbReference>
<keyword evidence="4" id="KW-1185">Reference proteome</keyword>